<name>A0A5N5TLV9_9CRUS</name>
<evidence type="ECO:0000259" key="5">
    <source>
        <dbReference type="Pfam" id="PF15913"/>
    </source>
</evidence>
<organism evidence="6 7">
    <name type="scientific">Armadillidium nasatum</name>
    <dbReference type="NCBI Taxonomy" id="96803"/>
    <lineage>
        <taxon>Eukaryota</taxon>
        <taxon>Metazoa</taxon>
        <taxon>Ecdysozoa</taxon>
        <taxon>Arthropoda</taxon>
        <taxon>Crustacea</taxon>
        <taxon>Multicrustacea</taxon>
        <taxon>Malacostraca</taxon>
        <taxon>Eumalacostraca</taxon>
        <taxon>Peracarida</taxon>
        <taxon>Isopoda</taxon>
        <taxon>Oniscidea</taxon>
        <taxon>Crinocheta</taxon>
        <taxon>Armadillidiidae</taxon>
        <taxon>Armadillidium</taxon>
    </lineage>
</organism>
<comment type="subcellular location">
    <subcellularLocation>
        <location evidence="1">Secreted</location>
    </subcellularLocation>
</comment>
<evidence type="ECO:0000256" key="2">
    <source>
        <dbReference type="ARBA" id="ARBA00022525"/>
    </source>
</evidence>
<gene>
    <name evidence="6" type="ORF">Anas_02599</name>
</gene>
<keyword evidence="3" id="KW-0732">Signal</keyword>
<dbReference type="SMART" id="SM00261">
    <property type="entry name" value="FU"/>
    <property type="match status" value="2"/>
</dbReference>
<dbReference type="InterPro" id="IPR043601">
    <property type="entry name" value="Rspo_Fu-CRD_dom"/>
</dbReference>
<evidence type="ECO:0000256" key="3">
    <source>
        <dbReference type="ARBA" id="ARBA00022729"/>
    </source>
</evidence>
<evidence type="ECO:0000256" key="4">
    <source>
        <dbReference type="ARBA" id="ARBA00023180"/>
    </source>
</evidence>
<accession>A0A5N5TLV9</accession>
<dbReference type="OrthoDB" id="300641at2759"/>
<evidence type="ECO:0000313" key="6">
    <source>
        <dbReference type="EMBL" id="KAB7507164.1"/>
    </source>
</evidence>
<comment type="caution">
    <text evidence="6">The sequence shown here is derived from an EMBL/GenBank/DDBJ whole genome shotgun (WGS) entry which is preliminary data.</text>
</comment>
<keyword evidence="2" id="KW-0964">Secreted</keyword>
<dbReference type="EMBL" id="SEYY01000471">
    <property type="protein sequence ID" value="KAB7507164.1"/>
    <property type="molecule type" value="Genomic_DNA"/>
</dbReference>
<dbReference type="CDD" id="cd00064">
    <property type="entry name" value="FU"/>
    <property type="match status" value="1"/>
</dbReference>
<keyword evidence="4" id="KW-0325">Glycoprotein</keyword>
<evidence type="ECO:0000256" key="1">
    <source>
        <dbReference type="ARBA" id="ARBA00004613"/>
    </source>
</evidence>
<dbReference type="InterPro" id="IPR009030">
    <property type="entry name" value="Growth_fac_rcpt_cys_sf"/>
</dbReference>
<sequence>ISSISETFQNSNFKNSNFSRPILKVLCSFSQNETMTFLLDRECLNNCPESTYGSESKECLPCHGSCSQCIGPRQTQCSSCPQQSFYVEHLGICVEKCPSGYYSENGLCLPCSAYCLECTSSERCLKCDHNLLLVNESCTDRCPDGMFRNQNR</sequence>
<dbReference type="InterPro" id="IPR006212">
    <property type="entry name" value="Furin_repeat"/>
</dbReference>
<reference evidence="6 7" key="1">
    <citation type="journal article" date="2019" name="PLoS Biol.">
        <title>Sex chromosomes control vertical transmission of feminizing Wolbachia symbionts in an isopod.</title>
        <authorList>
            <person name="Becking T."/>
            <person name="Chebbi M.A."/>
            <person name="Giraud I."/>
            <person name="Moumen B."/>
            <person name="Laverre T."/>
            <person name="Caubet Y."/>
            <person name="Peccoud J."/>
            <person name="Gilbert C."/>
            <person name="Cordaux R."/>
        </authorList>
    </citation>
    <scope>NUCLEOTIDE SEQUENCE [LARGE SCALE GENOMIC DNA]</scope>
    <source>
        <strain evidence="6">ANa2</strain>
        <tissue evidence="6">Whole body excluding digestive tract and cuticle</tissue>
    </source>
</reference>
<dbReference type="Pfam" id="PF15913">
    <property type="entry name" value="Furin-like_2"/>
    <property type="match status" value="1"/>
</dbReference>
<dbReference type="PANTHER" id="PTHR15332">
    <property type="entry name" value="PROPROTEIN CONVERTASE SUBTILISIN_KEXIN TYPE 5-LIKE"/>
    <property type="match status" value="1"/>
</dbReference>
<keyword evidence="7" id="KW-1185">Reference proteome</keyword>
<feature type="domain" description="R-spondin Fu-CRD" evidence="5">
    <location>
        <begin position="88"/>
        <end position="150"/>
    </location>
</feature>
<dbReference type="PANTHER" id="PTHR15332:SF175">
    <property type="entry name" value="PROPROTEIN CONVERTASE SUBTILISIN_KEXIN TYPE 5-LIKE"/>
    <property type="match status" value="1"/>
</dbReference>
<dbReference type="SUPFAM" id="SSF57184">
    <property type="entry name" value="Growth factor receptor domain"/>
    <property type="match status" value="1"/>
</dbReference>
<protein>
    <recommendedName>
        <fullName evidence="5">R-spondin Fu-CRD domain-containing protein</fullName>
    </recommendedName>
</protein>
<evidence type="ECO:0000313" key="7">
    <source>
        <dbReference type="Proteomes" id="UP000326759"/>
    </source>
</evidence>
<dbReference type="AlphaFoldDB" id="A0A5N5TLV9"/>
<dbReference type="Gene3D" id="2.10.220.10">
    <property type="entry name" value="Hormone Receptor, Insulin-like Growth Factor Receptor 1, Chain A, domain 2"/>
    <property type="match status" value="2"/>
</dbReference>
<dbReference type="Proteomes" id="UP000326759">
    <property type="component" value="Unassembled WGS sequence"/>
</dbReference>
<dbReference type="GO" id="GO:0005576">
    <property type="term" value="C:extracellular region"/>
    <property type="evidence" value="ECO:0007669"/>
    <property type="project" value="UniProtKB-SubCell"/>
</dbReference>
<proteinExistence type="predicted"/>
<feature type="non-terminal residue" evidence="6">
    <location>
        <position position="1"/>
    </location>
</feature>